<dbReference type="Pfam" id="PF00176">
    <property type="entry name" value="SNF2-rel_dom"/>
    <property type="match status" value="1"/>
</dbReference>
<evidence type="ECO:0000313" key="6">
    <source>
        <dbReference type="Proteomes" id="UP000036923"/>
    </source>
</evidence>
<dbReference type="InterPro" id="IPR025202">
    <property type="entry name" value="PLD-like_dom"/>
</dbReference>
<dbReference type="SMART" id="SM00490">
    <property type="entry name" value="HELICc"/>
    <property type="match status" value="1"/>
</dbReference>
<dbReference type="Gene3D" id="3.40.50.300">
    <property type="entry name" value="P-loop containing nucleotide triphosphate hydrolases"/>
    <property type="match status" value="1"/>
</dbReference>
<keyword evidence="1" id="KW-0378">Hydrolase</keyword>
<dbReference type="InterPro" id="IPR038718">
    <property type="entry name" value="SNF2-like_sf"/>
</dbReference>
<dbReference type="GO" id="GO:0016787">
    <property type="term" value="F:hydrolase activity"/>
    <property type="evidence" value="ECO:0007669"/>
    <property type="project" value="UniProtKB-KW"/>
</dbReference>
<dbReference type="AlphaFoldDB" id="A0A0L6JUF8"/>
<name>A0A0L6JUF8_9FIRM</name>
<dbReference type="NCBIfam" id="NF042964">
    <property type="entry name" value="phospholipD_antiphage"/>
    <property type="match status" value="1"/>
</dbReference>
<dbReference type="InterPro" id="IPR000330">
    <property type="entry name" value="SNF2_N"/>
</dbReference>
<accession>A0A0L6JUF8</accession>
<dbReference type="GO" id="GO:0005524">
    <property type="term" value="F:ATP binding"/>
    <property type="evidence" value="ECO:0007669"/>
    <property type="project" value="InterPro"/>
</dbReference>
<dbReference type="CDD" id="cd18793">
    <property type="entry name" value="SF2_C_SNF"/>
    <property type="match status" value="1"/>
</dbReference>
<dbReference type="PANTHER" id="PTHR45766">
    <property type="entry name" value="DNA ANNEALING HELICASE AND ENDONUCLEASE ZRANB3 FAMILY MEMBER"/>
    <property type="match status" value="1"/>
</dbReference>
<evidence type="ECO:0000259" key="4">
    <source>
        <dbReference type="PROSITE" id="PS51194"/>
    </source>
</evidence>
<dbReference type="Gene3D" id="3.40.50.10810">
    <property type="entry name" value="Tandem AAA-ATPase domain"/>
    <property type="match status" value="1"/>
</dbReference>
<dbReference type="SMART" id="SM00487">
    <property type="entry name" value="DEXDc"/>
    <property type="match status" value="1"/>
</dbReference>
<feature type="domain" description="Helicase C-terminal" evidence="4">
    <location>
        <begin position="697"/>
        <end position="863"/>
    </location>
</feature>
<dbReference type="PANTHER" id="PTHR45766:SF6">
    <property type="entry name" value="SWI_SNF-RELATED MATRIX-ASSOCIATED ACTIN-DEPENDENT REGULATOR OF CHROMATIN SUBFAMILY A-LIKE PROTEIN 1"/>
    <property type="match status" value="1"/>
</dbReference>
<dbReference type="STRING" id="398512.Bccel_4765"/>
<comment type="caution">
    <text evidence="5">The sequence shown here is derived from an EMBL/GenBank/DDBJ whole genome shotgun (WGS) entry which is preliminary data.</text>
</comment>
<sequence length="926" mass="106623">MGEVLINRFSSRVKRLDRVFLNEKLKNAKSYDRIAGFFSSSILEIAGEEIESISGTVRLICNACLEKDDVVTATAAANALRKEWCANEPEQEYSSNSPRLKKLYDLLRSKKLIVRVLPNDVFGLIHGKAGVITLADNHKTAFIGSVNETYSGWRLNYEMLWEDDSDEAIKWVQDEFDYFWHHPSAIPLSDFVVEDIGRISGREVIDDITKWKAAPEPAQVVVESPVYRKELGLWEHQKFFVDTVFRDHQKSYGARYVLADQVGLGKTIQLALSAQLMALSGSNPILIIVPKTLIWQWQDEMKNLLGMPSAVWTGREWQDENEIKYPPIEDIRKCPRKVGIISQGLIVNGRDEYIEQLLSMQYECVIVDESHRARRKNLGEGKENDKPQPNNLMDFLLKISKNTHSMLLATATPVQMYPIEAWDLLYILSQKNDGVLGSELSKWRTNPEKALNLIMDRERINSNIDGLLEQCEWLRNPFPPASEDPMNFGVLRRNLGLSDDTFVIKPDVFREIITGRSPDSRRVGRILENGFMQNHNPFIRHIIRRTREFLENNNNPETGEPYLKKIEVVLMGEDEKEAIKLTPYLKEAYECAEEFCELLSKRVKGGGFIKTLLLKRVGSTMVAGLSTAQKMLNWGIESESIFDEDDDEFEEETPKRGRKKQSAEDEKYSEVKDLTEPERECLRRFVNKLDANKDKDPKYELLLSLLKEKKFAEKGCIIFSQYYDSALWVATELSNVLKNTAIGLYAGGDKSRIITDGIFKKCTKEDIKRKVRSREIKILIGTDAASEGLNLQTLGTLINLDLPWNPTRLEQRKGRIQRIGQENDKVFIYNMRYKDSVEDRVHDMLSQRLQNISSIFGQLPDVLEDVWVQIALNNKAEAERIIDEIPKQHPFEIRYERQAIGNIDWESCTMVLSEREKYKTLLESWK</sequence>
<dbReference type="InterPro" id="IPR014001">
    <property type="entry name" value="Helicase_ATP-bd"/>
</dbReference>
<dbReference type="eggNOG" id="COG0553">
    <property type="taxonomic scope" value="Bacteria"/>
</dbReference>
<dbReference type="PATRIC" id="fig|398512.5.peg.4997"/>
<feature type="domain" description="Helicase ATP-binding" evidence="3">
    <location>
        <begin position="247"/>
        <end position="431"/>
    </location>
</feature>
<dbReference type="InterPro" id="IPR027417">
    <property type="entry name" value="P-loop_NTPase"/>
</dbReference>
<keyword evidence="6" id="KW-1185">Reference proteome</keyword>
<dbReference type="InterPro" id="IPR049952">
    <property type="entry name" value="PhospholipD-like_anti-phage"/>
</dbReference>
<dbReference type="Pfam" id="PF13091">
    <property type="entry name" value="PLDc_2"/>
    <property type="match status" value="1"/>
</dbReference>
<gene>
    <name evidence="5" type="ORF">Bccel_4765</name>
</gene>
<evidence type="ECO:0000259" key="3">
    <source>
        <dbReference type="PROSITE" id="PS51192"/>
    </source>
</evidence>
<dbReference type="PROSITE" id="PS51192">
    <property type="entry name" value="HELICASE_ATP_BIND_1"/>
    <property type="match status" value="1"/>
</dbReference>
<feature type="region of interest" description="Disordered" evidence="2">
    <location>
        <begin position="644"/>
        <end position="672"/>
    </location>
</feature>
<dbReference type="InterPro" id="IPR001650">
    <property type="entry name" value="Helicase_C-like"/>
</dbReference>
<dbReference type="SUPFAM" id="SSF52540">
    <property type="entry name" value="P-loop containing nucleoside triphosphate hydrolases"/>
    <property type="match status" value="2"/>
</dbReference>
<evidence type="ECO:0000313" key="5">
    <source>
        <dbReference type="EMBL" id="KNY29491.1"/>
    </source>
</evidence>
<dbReference type="Gene3D" id="3.30.870.10">
    <property type="entry name" value="Endonuclease Chain A"/>
    <property type="match status" value="1"/>
</dbReference>
<dbReference type="EMBL" id="LGTC01000001">
    <property type="protein sequence ID" value="KNY29491.1"/>
    <property type="molecule type" value="Genomic_DNA"/>
</dbReference>
<dbReference type="SUPFAM" id="SSF56024">
    <property type="entry name" value="Phospholipase D/nuclease"/>
    <property type="match status" value="1"/>
</dbReference>
<dbReference type="Pfam" id="PF00271">
    <property type="entry name" value="Helicase_C"/>
    <property type="match status" value="1"/>
</dbReference>
<protein>
    <submittedName>
        <fullName evidence="5">SNF2-related protein</fullName>
    </submittedName>
</protein>
<dbReference type="Proteomes" id="UP000036923">
    <property type="component" value="Unassembled WGS sequence"/>
</dbReference>
<dbReference type="PROSITE" id="PS51194">
    <property type="entry name" value="HELICASE_CTER"/>
    <property type="match status" value="1"/>
</dbReference>
<reference evidence="6" key="1">
    <citation type="submission" date="2015-07" db="EMBL/GenBank/DDBJ databases">
        <title>Near-Complete Genome Sequence of the Cellulolytic Bacterium Bacteroides (Pseudobacteroides) cellulosolvens ATCC 35603.</title>
        <authorList>
            <person name="Dassa B."/>
            <person name="Utturkar S.M."/>
            <person name="Klingeman D.M."/>
            <person name="Hurt R.A."/>
            <person name="Keller M."/>
            <person name="Xu J."/>
            <person name="Reddy Y.H.K."/>
            <person name="Borovok I."/>
            <person name="Grinberg I.R."/>
            <person name="Lamed R."/>
            <person name="Zhivin O."/>
            <person name="Bayer E.A."/>
            <person name="Brown S.D."/>
        </authorList>
    </citation>
    <scope>NUCLEOTIDE SEQUENCE [LARGE SCALE GENOMIC DNA]</scope>
    <source>
        <strain evidence="6">DSM 2933</strain>
    </source>
</reference>
<dbReference type="InterPro" id="IPR049730">
    <property type="entry name" value="SNF2/RAD54-like_C"/>
</dbReference>
<proteinExistence type="predicted"/>
<organism evidence="5 6">
    <name type="scientific">Pseudobacteroides cellulosolvens ATCC 35603 = DSM 2933</name>
    <dbReference type="NCBI Taxonomy" id="398512"/>
    <lineage>
        <taxon>Bacteria</taxon>
        <taxon>Bacillati</taxon>
        <taxon>Bacillota</taxon>
        <taxon>Clostridia</taxon>
        <taxon>Eubacteriales</taxon>
        <taxon>Oscillospiraceae</taxon>
        <taxon>Pseudobacteroides</taxon>
    </lineage>
</organism>
<evidence type="ECO:0000256" key="1">
    <source>
        <dbReference type="ARBA" id="ARBA00022801"/>
    </source>
</evidence>
<feature type="compositionally biased region" description="Basic and acidic residues" evidence="2">
    <location>
        <begin position="661"/>
        <end position="672"/>
    </location>
</feature>
<evidence type="ECO:0000256" key="2">
    <source>
        <dbReference type="SAM" id="MobiDB-lite"/>
    </source>
</evidence>